<feature type="region of interest" description="Disordered" evidence="6">
    <location>
        <begin position="1"/>
        <end position="20"/>
    </location>
</feature>
<feature type="transmembrane region" description="Helical" evidence="7">
    <location>
        <begin position="231"/>
        <end position="252"/>
    </location>
</feature>
<keyword evidence="2" id="KW-0813">Transport</keyword>
<feature type="transmembrane region" description="Helical" evidence="7">
    <location>
        <begin position="442"/>
        <end position="467"/>
    </location>
</feature>
<dbReference type="PANTHER" id="PTHR23519:SF1">
    <property type="entry name" value="AUTOPHAGY-RELATED PROTEIN 22"/>
    <property type="match status" value="1"/>
</dbReference>
<gene>
    <name evidence="9" type="ORF">NUH29_10705</name>
</gene>
<evidence type="ECO:0000256" key="5">
    <source>
        <dbReference type="ARBA" id="ARBA00023136"/>
    </source>
</evidence>
<evidence type="ECO:0000256" key="1">
    <source>
        <dbReference type="ARBA" id="ARBA00004651"/>
    </source>
</evidence>
<reference evidence="9 10" key="1">
    <citation type="submission" date="2022-08" db="EMBL/GenBank/DDBJ databases">
        <authorList>
            <person name="Li F."/>
        </authorList>
    </citation>
    <scope>NUCLEOTIDE SEQUENCE [LARGE SCALE GENOMIC DNA]</scope>
    <source>
        <strain evidence="9 10">10F1B-8-1</strain>
    </source>
</reference>
<feature type="domain" description="Major facilitator superfamily (MFS) profile" evidence="8">
    <location>
        <begin position="60"/>
        <end position="472"/>
    </location>
</feature>
<feature type="transmembrane region" description="Helical" evidence="7">
    <location>
        <begin position="158"/>
        <end position="181"/>
    </location>
</feature>
<dbReference type="Gene3D" id="1.20.1250.20">
    <property type="entry name" value="MFS general substrate transporter like domains"/>
    <property type="match status" value="2"/>
</dbReference>
<evidence type="ECO:0000256" key="6">
    <source>
        <dbReference type="SAM" id="MobiDB-lite"/>
    </source>
</evidence>
<keyword evidence="5 7" id="KW-0472">Membrane</keyword>
<feature type="transmembrane region" description="Helical" evidence="7">
    <location>
        <begin position="417"/>
        <end position="436"/>
    </location>
</feature>
<evidence type="ECO:0000256" key="4">
    <source>
        <dbReference type="ARBA" id="ARBA00022989"/>
    </source>
</evidence>
<evidence type="ECO:0000256" key="7">
    <source>
        <dbReference type="SAM" id="Phobius"/>
    </source>
</evidence>
<comment type="subcellular location">
    <subcellularLocation>
        <location evidence="1">Cell membrane</location>
        <topology evidence="1">Multi-pass membrane protein</topology>
    </subcellularLocation>
</comment>
<dbReference type="InterPro" id="IPR020846">
    <property type="entry name" value="MFS_dom"/>
</dbReference>
<evidence type="ECO:0000256" key="2">
    <source>
        <dbReference type="ARBA" id="ARBA00022448"/>
    </source>
</evidence>
<protein>
    <submittedName>
        <fullName evidence="9">MFS transporter</fullName>
    </submittedName>
</protein>
<accession>A0ABT1ZH39</accession>
<sequence length="477" mass="50409">MTDPNGDEAAASVTPPPTAANTGMIASMSRGLQDPDRVVPRKQVVSWAFWDWSTQPFNSVILTFVFAALYLVSDSFLPADIAALPDTDPVKEGALADLSSGYGLATTFAGILILLLAPVLGQRADASGRKKRMLLVFTYLLALLQFALFFAYADPAFFWYGAIVLALGAVVSEIAGVNYNAMLVQVSTPKTIGRVSGLGWGLGYIGGIVALVIVVALNAVDWFGIDTSNGLVYRLIAVGAAVWTVVFSIPLFRNVPEAAPSAEPGARVGFFAGYVVLVKDIARLYREARPAFWFLLASAIYRDGLAGVFAFGGVLAAVAFHFSPNEVIIFGIAANLVAGVSTIFAGRADDWFGAKAVIVFALSGLVVMAIVVFAFHDLGTVIFWVGGLTLSAFVGPAQAASRSLLARVTPVGRQGEIFGLYATTGRVASFISPALWTASIALFGATIYGVLGIALVLLVGLVLLLLVRLPRHVRPIR</sequence>
<feature type="transmembrane region" description="Helical" evidence="7">
    <location>
        <begin position="357"/>
        <end position="375"/>
    </location>
</feature>
<evidence type="ECO:0000313" key="9">
    <source>
        <dbReference type="EMBL" id="MCS0500017.1"/>
    </source>
</evidence>
<comment type="caution">
    <text evidence="9">The sequence shown here is derived from an EMBL/GenBank/DDBJ whole genome shotgun (WGS) entry which is preliminary data.</text>
</comment>
<keyword evidence="10" id="KW-1185">Reference proteome</keyword>
<feature type="transmembrane region" description="Helical" evidence="7">
    <location>
        <begin position="60"/>
        <end position="79"/>
    </location>
</feature>
<dbReference type="Proteomes" id="UP001205337">
    <property type="component" value="Unassembled WGS sequence"/>
</dbReference>
<dbReference type="Pfam" id="PF11700">
    <property type="entry name" value="ATG22"/>
    <property type="match status" value="1"/>
</dbReference>
<evidence type="ECO:0000256" key="3">
    <source>
        <dbReference type="ARBA" id="ARBA00022692"/>
    </source>
</evidence>
<keyword evidence="3 7" id="KW-0812">Transmembrane</keyword>
<feature type="transmembrane region" description="Helical" evidence="7">
    <location>
        <begin position="292"/>
        <end position="321"/>
    </location>
</feature>
<proteinExistence type="predicted"/>
<organism evidence="9 10">
    <name type="scientific">Protaetiibacter mangrovi</name>
    <dbReference type="NCBI Taxonomy" id="2970926"/>
    <lineage>
        <taxon>Bacteria</taxon>
        <taxon>Bacillati</taxon>
        <taxon>Actinomycetota</taxon>
        <taxon>Actinomycetes</taxon>
        <taxon>Micrococcales</taxon>
        <taxon>Microbacteriaceae</taxon>
        <taxon>Protaetiibacter</taxon>
    </lineage>
</organism>
<feature type="transmembrane region" description="Helical" evidence="7">
    <location>
        <begin position="133"/>
        <end position="152"/>
    </location>
</feature>
<dbReference type="PROSITE" id="PS50850">
    <property type="entry name" value="MFS"/>
    <property type="match status" value="1"/>
</dbReference>
<dbReference type="RefSeq" id="WP_258799107.1">
    <property type="nucleotide sequence ID" value="NZ_JANTHX010000007.1"/>
</dbReference>
<dbReference type="InterPro" id="IPR036259">
    <property type="entry name" value="MFS_trans_sf"/>
</dbReference>
<evidence type="ECO:0000259" key="8">
    <source>
        <dbReference type="PROSITE" id="PS50850"/>
    </source>
</evidence>
<name>A0ABT1ZH39_9MICO</name>
<dbReference type="InterPro" id="IPR024671">
    <property type="entry name" value="Atg22-like"/>
</dbReference>
<feature type="transmembrane region" description="Helical" evidence="7">
    <location>
        <begin position="99"/>
        <end position="121"/>
    </location>
</feature>
<evidence type="ECO:0000313" key="10">
    <source>
        <dbReference type="Proteomes" id="UP001205337"/>
    </source>
</evidence>
<dbReference type="PANTHER" id="PTHR23519">
    <property type="entry name" value="AUTOPHAGY-RELATED PROTEIN 22"/>
    <property type="match status" value="1"/>
</dbReference>
<dbReference type="InterPro" id="IPR050495">
    <property type="entry name" value="ATG22/LtaA_families"/>
</dbReference>
<keyword evidence="4 7" id="KW-1133">Transmembrane helix</keyword>
<feature type="transmembrane region" description="Helical" evidence="7">
    <location>
        <begin position="381"/>
        <end position="405"/>
    </location>
</feature>
<dbReference type="EMBL" id="JANTHX010000007">
    <property type="protein sequence ID" value="MCS0500017.1"/>
    <property type="molecule type" value="Genomic_DNA"/>
</dbReference>
<feature type="transmembrane region" description="Helical" evidence="7">
    <location>
        <begin position="327"/>
        <end position="345"/>
    </location>
</feature>
<dbReference type="SUPFAM" id="SSF103473">
    <property type="entry name" value="MFS general substrate transporter"/>
    <property type="match status" value="1"/>
</dbReference>
<feature type="transmembrane region" description="Helical" evidence="7">
    <location>
        <begin position="202"/>
        <end position="225"/>
    </location>
</feature>